<dbReference type="PROSITE" id="PS50005">
    <property type="entry name" value="TPR"/>
    <property type="match status" value="2"/>
</dbReference>
<dbReference type="PANTHER" id="PTHR45641:SF1">
    <property type="entry name" value="AAA+ ATPASE DOMAIN-CONTAINING PROTEIN"/>
    <property type="match status" value="1"/>
</dbReference>
<dbReference type="AlphaFoldDB" id="A0A814NYA3"/>
<dbReference type="Pfam" id="PF13424">
    <property type="entry name" value="TPR_12"/>
    <property type="match status" value="2"/>
</dbReference>
<keyword evidence="1" id="KW-0677">Repeat</keyword>
<evidence type="ECO:0000256" key="2">
    <source>
        <dbReference type="ARBA" id="ARBA00022803"/>
    </source>
</evidence>
<dbReference type="OrthoDB" id="1658288at2759"/>
<dbReference type="Proteomes" id="UP000663852">
    <property type="component" value="Unassembled WGS sequence"/>
</dbReference>
<comment type="caution">
    <text evidence="4">The sequence shown here is derived from an EMBL/GenBank/DDBJ whole genome shotgun (WGS) entry which is preliminary data.</text>
</comment>
<dbReference type="Gene3D" id="1.25.40.10">
    <property type="entry name" value="Tetratricopeptide repeat domain"/>
    <property type="match status" value="1"/>
</dbReference>
<feature type="repeat" description="TPR" evidence="3">
    <location>
        <begin position="28"/>
        <end position="61"/>
    </location>
</feature>
<gene>
    <name evidence="4" type="ORF">EDS130_LOCUS19876</name>
</gene>
<protein>
    <recommendedName>
        <fullName evidence="6">Kinesin light chain</fullName>
    </recommendedName>
</protein>
<dbReference type="EMBL" id="CAJNOJ010000096">
    <property type="protein sequence ID" value="CAF1098654.1"/>
    <property type="molecule type" value="Genomic_DNA"/>
</dbReference>
<organism evidence="4 5">
    <name type="scientific">Adineta ricciae</name>
    <name type="common">Rotifer</name>
    <dbReference type="NCBI Taxonomy" id="249248"/>
    <lineage>
        <taxon>Eukaryota</taxon>
        <taxon>Metazoa</taxon>
        <taxon>Spiralia</taxon>
        <taxon>Gnathifera</taxon>
        <taxon>Rotifera</taxon>
        <taxon>Eurotatoria</taxon>
        <taxon>Bdelloidea</taxon>
        <taxon>Adinetida</taxon>
        <taxon>Adinetidae</taxon>
        <taxon>Adineta</taxon>
    </lineage>
</organism>
<evidence type="ECO:0000313" key="4">
    <source>
        <dbReference type="EMBL" id="CAF1098654.1"/>
    </source>
</evidence>
<sequence>MYVDALVFYEKSLDIKKKHIPADHSNIAKSYHNMGCIYDALGRYDLAMEHYTRALKIQEKSLPHEHPDIAKSYRSIGVIHEKKGEWREALASYEKAAEIYRSSLSPQHPYVIEVNEDIRRLSSRQSLFSSVLDFLRGVLAI</sequence>
<evidence type="ECO:0008006" key="6">
    <source>
        <dbReference type="Google" id="ProtNLM"/>
    </source>
</evidence>
<dbReference type="InterPro" id="IPR011990">
    <property type="entry name" value="TPR-like_helical_dom_sf"/>
</dbReference>
<feature type="repeat" description="TPR" evidence="3">
    <location>
        <begin position="70"/>
        <end position="103"/>
    </location>
</feature>
<dbReference type="SUPFAM" id="SSF48452">
    <property type="entry name" value="TPR-like"/>
    <property type="match status" value="1"/>
</dbReference>
<keyword evidence="2 3" id="KW-0802">TPR repeat</keyword>
<proteinExistence type="predicted"/>
<accession>A0A814NYA3</accession>
<dbReference type="PROSITE" id="PS50293">
    <property type="entry name" value="TPR_REGION"/>
    <property type="match status" value="1"/>
</dbReference>
<dbReference type="PANTHER" id="PTHR45641">
    <property type="entry name" value="TETRATRICOPEPTIDE REPEAT PROTEIN (AFU_ORTHOLOGUE AFUA_6G03870)"/>
    <property type="match status" value="1"/>
</dbReference>
<evidence type="ECO:0000256" key="3">
    <source>
        <dbReference type="PROSITE-ProRule" id="PRU00339"/>
    </source>
</evidence>
<name>A0A814NYA3_ADIRI</name>
<dbReference type="SMART" id="SM00028">
    <property type="entry name" value="TPR"/>
    <property type="match status" value="2"/>
</dbReference>
<dbReference type="InterPro" id="IPR019734">
    <property type="entry name" value="TPR_rpt"/>
</dbReference>
<evidence type="ECO:0000256" key="1">
    <source>
        <dbReference type="ARBA" id="ARBA00022737"/>
    </source>
</evidence>
<reference evidence="4" key="1">
    <citation type="submission" date="2021-02" db="EMBL/GenBank/DDBJ databases">
        <authorList>
            <person name="Nowell W R."/>
        </authorList>
    </citation>
    <scope>NUCLEOTIDE SEQUENCE</scope>
</reference>
<evidence type="ECO:0000313" key="5">
    <source>
        <dbReference type="Proteomes" id="UP000663852"/>
    </source>
</evidence>